<dbReference type="Gene3D" id="4.10.375.10">
    <property type="entry name" value="Lipoxygenase-1, Domain 2"/>
    <property type="match status" value="1"/>
</dbReference>
<dbReference type="InterPro" id="IPR001024">
    <property type="entry name" value="PLAT/LH2_dom"/>
</dbReference>
<gene>
    <name evidence="18" type="ORF">FCM35_KLT21925</name>
</gene>
<dbReference type="PROSITE" id="PS50095">
    <property type="entry name" value="PLAT"/>
    <property type="match status" value="1"/>
</dbReference>
<keyword evidence="6" id="KW-0276">Fatty acid metabolism</keyword>
<dbReference type="PROSITE" id="PS00711">
    <property type="entry name" value="LIPOXYGENASE_1"/>
    <property type="match status" value="1"/>
</dbReference>
<evidence type="ECO:0000256" key="9">
    <source>
        <dbReference type="ARBA" id="ARBA00023004"/>
    </source>
</evidence>
<dbReference type="Pfam" id="PF01477">
    <property type="entry name" value="PLAT"/>
    <property type="match status" value="1"/>
</dbReference>
<comment type="cofactor">
    <cofactor evidence="1 13">
        <name>Fe cation</name>
        <dbReference type="ChEBI" id="CHEBI:24875"/>
    </cofactor>
</comment>
<evidence type="ECO:0000256" key="10">
    <source>
        <dbReference type="ARBA" id="ARBA00023098"/>
    </source>
</evidence>
<dbReference type="InterPro" id="IPR000907">
    <property type="entry name" value="LipOase"/>
</dbReference>
<dbReference type="GO" id="GO:0016702">
    <property type="term" value="F:oxidoreductase activity, acting on single donors with incorporation of molecular oxygen, incorporation of two atoms of oxygen"/>
    <property type="evidence" value="ECO:0007669"/>
    <property type="project" value="InterPro"/>
</dbReference>
<keyword evidence="4 13" id="KW-0479">Metal-binding</keyword>
<keyword evidence="11 14" id="KW-0275">Fatty acid biosynthesis</keyword>
<dbReference type="FunFam" id="1.20.245.10:FF:000002">
    <property type="entry name" value="Lipoxygenase"/>
    <property type="match status" value="1"/>
</dbReference>
<evidence type="ECO:0000256" key="5">
    <source>
        <dbReference type="ARBA" id="ARBA00022767"/>
    </source>
</evidence>
<evidence type="ECO:0000256" key="6">
    <source>
        <dbReference type="ARBA" id="ARBA00022832"/>
    </source>
</evidence>
<evidence type="ECO:0000256" key="7">
    <source>
        <dbReference type="ARBA" id="ARBA00022964"/>
    </source>
</evidence>
<dbReference type="OrthoDB" id="407298at2759"/>
<keyword evidence="19" id="KW-1185">Reference proteome</keyword>
<evidence type="ECO:0000256" key="12">
    <source>
        <dbReference type="PROSITE-ProRule" id="PRU00152"/>
    </source>
</evidence>
<evidence type="ECO:0000256" key="11">
    <source>
        <dbReference type="ARBA" id="ARBA00023160"/>
    </source>
</evidence>
<dbReference type="Pfam" id="PF00305">
    <property type="entry name" value="Lipoxygenase"/>
    <property type="match status" value="1"/>
</dbReference>
<dbReference type="SMART" id="SM00308">
    <property type="entry name" value="LH2"/>
    <property type="match status" value="1"/>
</dbReference>
<dbReference type="InterPro" id="IPR013819">
    <property type="entry name" value="LipOase_C"/>
</dbReference>
<comment type="caution">
    <text evidence="18">The sequence shown here is derived from an EMBL/GenBank/DDBJ whole genome shotgun (WGS) entry which is preliminary data.</text>
</comment>
<dbReference type="GO" id="GO:0031408">
    <property type="term" value="P:oxylipin biosynthetic process"/>
    <property type="evidence" value="ECO:0007669"/>
    <property type="project" value="UniProtKB-UniRule"/>
</dbReference>
<dbReference type="EC" id="1.13.11.-" evidence="14"/>
<feature type="domain" description="PLAT" evidence="16">
    <location>
        <begin position="27"/>
        <end position="148"/>
    </location>
</feature>
<comment type="caution">
    <text evidence="12">Lacks conserved residue(s) required for the propagation of feature annotation.</text>
</comment>
<dbReference type="Proteomes" id="UP000623129">
    <property type="component" value="Unassembled WGS sequence"/>
</dbReference>
<evidence type="ECO:0000259" key="17">
    <source>
        <dbReference type="PROSITE" id="PS51393"/>
    </source>
</evidence>
<evidence type="ECO:0000256" key="2">
    <source>
        <dbReference type="ARBA" id="ARBA00009419"/>
    </source>
</evidence>
<keyword evidence="8 13" id="KW-0560">Oxidoreductase</keyword>
<dbReference type="AlphaFoldDB" id="A0A833QG27"/>
<name>A0A833QG27_9POAL</name>
<organism evidence="18 19">
    <name type="scientific">Carex littledalei</name>
    <dbReference type="NCBI Taxonomy" id="544730"/>
    <lineage>
        <taxon>Eukaryota</taxon>
        <taxon>Viridiplantae</taxon>
        <taxon>Streptophyta</taxon>
        <taxon>Embryophyta</taxon>
        <taxon>Tracheophyta</taxon>
        <taxon>Spermatophyta</taxon>
        <taxon>Magnoliopsida</taxon>
        <taxon>Liliopsida</taxon>
        <taxon>Poales</taxon>
        <taxon>Cyperaceae</taxon>
        <taxon>Cyperoideae</taxon>
        <taxon>Cariceae</taxon>
        <taxon>Carex</taxon>
        <taxon>Carex subgen. Euthyceras</taxon>
    </lineage>
</organism>
<dbReference type="GO" id="GO:0034440">
    <property type="term" value="P:lipid oxidation"/>
    <property type="evidence" value="ECO:0007669"/>
    <property type="project" value="InterPro"/>
</dbReference>
<feature type="domain" description="Lipoxygenase" evidence="17">
    <location>
        <begin position="151"/>
        <end position="846"/>
    </location>
</feature>
<keyword evidence="10" id="KW-0443">Lipid metabolism</keyword>
<dbReference type="PRINTS" id="PR00087">
    <property type="entry name" value="LIPOXYGENASE"/>
</dbReference>
<accession>A0A833QG27</accession>
<dbReference type="InterPro" id="IPR020833">
    <property type="entry name" value="LipOase_Fe_BS"/>
</dbReference>
<dbReference type="InterPro" id="IPR027433">
    <property type="entry name" value="Lipoxygenase_dom_3"/>
</dbReference>
<dbReference type="Gene3D" id="2.60.60.20">
    <property type="entry name" value="PLAT/LH2 domain"/>
    <property type="match status" value="1"/>
</dbReference>
<comment type="function">
    <text evidence="14">Plant lipoxygenase may be involved in a number of diverse aspects of plant physiology including growth and development, pest resistance, and senescence or responses to wounding.</text>
</comment>
<keyword evidence="5 14" id="KW-0925">Oxylipin biosynthesis</keyword>
<sequence>MQGTSRPTDATVLRAYLTVRSNVGGLLSHFVPMHALDGVTDLLGRSLLLELISSELDPESAPEEKTISAYAQKVSHNGEDISYESNFTIPKDFGEIGGVFMTNEYHKEIFLQDMVLQDPKTDAVMTTMSCNSWIQPKTVSPDKRIFFTTKSYLPDQTPGGLARLRKHELELKRGYGKGERKSTDRIYDYDTYNDLGEPDSDKDKARPVLGGTEQFPYPRRCRTGRPQSTTDTISETRSATFYVPRDEDFSEVKQLQFSTTALTSLVHAVVTSAQSAIIDTELGFPSFDTISALYNEGFKMPKVEEIGFLKTLIACIFDGTQNVSDQVLRFAVPDMLERDRFSWLRDEEFARETLAGVNPYAIQLVKELPMKSKLDPVIYGTVESAITTAIIEKEINGIMTAEEAVRQKKLFALDYQDLLLPYVHKVRALEGTTLYGSRTLFFLTDEGTLKPIAIELTRPPSPTVPGWRYVFVPSSDSTGSWLWRFAKAHVCAHDSAHHELISHWLRTHCCVEPYIIAAHRQLSEMHPIYRLLHPHFRYTMKINALARQALISAGGIIESSFSPLKYSMKLSSVAYNQFWCFDFEALPSDLIRRGMAVQDPASVHGVKLVIDDYPFANDGLLIWSAIKKWVQEYILHYYPDSAQIKNDTELQAWWYEVRTQGHADKKDEPWWPTLNTHESLIQTLTTIIWVASAHHAAVNFGQYDFAGYFPNRPTIARINMPTEDMTTNQFDKFLQKPEDTLLESFPTQIQATVVMAVLDLLSTHSSDEEYLGGQAAGLTWLDDPVTKEAYGRFYARLKEIEGIIDARNSDPKLMNRSGAGMVPYKLMKPFSDAGATGMGIPNSISI</sequence>
<dbReference type="SUPFAM" id="SSF48484">
    <property type="entry name" value="Lipoxigenase"/>
    <property type="match status" value="1"/>
</dbReference>
<evidence type="ECO:0000259" key="16">
    <source>
        <dbReference type="PROSITE" id="PS50095"/>
    </source>
</evidence>
<dbReference type="Gene3D" id="3.10.450.60">
    <property type="match status" value="1"/>
</dbReference>
<dbReference type="InterPro" id="IPR036226">
    <property type="entry name" value="LipOase_C_sf"/>
</dbReference>
<evidence type="ECO:0000256" key="1">
    <source>
        <dbReference type="ARBA" id="ARBA00001962"/>
    </source>
</evidence>
<proteinExistence type="inferred from homology"/>
<dbReference type="UniPathway" id="UPA00382"/>
<evidence type="ECO:0000256" key="4">
    <source>
        <dbReference type="ARBA" id="ARBA00022723"/>
    </source>
</evidence>
<comment type="pathway">
    <text evidence="14">Lipid metabolism; oxylipin biosynthesis.</text>
</comment>
<protein>
    <recommendedName>
        <fullName evidence="14">Lipoxygenase</fullName>
        <ecNumber evidence="14">1.13.11.-</ecNumber>
    </recommendedName>
</protein>
<evidence type="ECO:0000313" key="18">
    <source>
        <dbReference type="EMBL" id="KAF3319823.1"/>
    </source>
</evidence>
<dbReference type="Gene3D" id="4.10.372.10">
    <property type="entry name" value="Lipoxygenase-1, Domain 3"/>
    <property type="match status" value="1"/>
</dbReference>
<keyword evidence="9 13" id="KW-0408">Iron</keyword>
<dbReference type="PANTHER" id="PTHR11771">
    <property type="entry name" value="LIPOXYGENASE"/>
    <property type="match status" value="1"/>
</dbReference>
<evidence type="ECO:0000256" key="8">
    <source>
        <dbReference type="ARBA" id="ARBA00023002"/>
    </source>
</evidence>
<dbReference type="GO" id="GO:0046872">
    <property type="term" value="F:metal ion binding"/>
    <property type="evidence" value="ECO:0007669"/>
    <property type="project" value="UniProtKB-UniRule"/>
</dbReference>
<evidence type="ECO:0000256" key="13">
    <source>
        <dbReference type="RuleBase" id="RU003974"/>
    </source>
</evidence>
<evidence type="ECO:0000256" key="14">
    <source>
        <dbReference type="RuleBase" id="RU003975"/>
    </source>
</evidence>
<feature type="region of interest" description="Disordered" evidence="15">
    <location>
        <begin position="191"/>
        <end position="231"/>
    </location>
</feature>
<keyword evidence="3 14" id="KW-0444">Lipid biosynthesis</keyword>
<dbReference type="InterPro" id="IPR020834">
    <property type="entry name" value="LipOase_CS"/>
</dbReference>
<evidence type="ECO:0000256" key="15">
    <source>
        <dbReference type="SAM" id="MobiDB-lite"/>
    </source>
</evidence>
<dbReference type="InterPro" id="IPR036392">
    <property type="entry name" value="PLAT/LH2_dom_sf"/>
</dbReference>
<keyword evidence="7 13" id="KW-0223">Dioxygenase</keyword>
<dbReference type="SUPFAM" id="SSF49723">
    <property type="entry name" value="Lipase/lipooxygenase domain (PLAT/LH2 domain)"/>
    <property type="match status" value="1"/>
</dbReference>
<evidence type="ECO:0000313" key="19">
    <source>
        <dbReference type="Proteomes" id="UP000623129"/>
    </source>
</evidence>
<dbReference type="PRINTS" id="PR00468">
    <property type="entry name" value="PLTLPOXGNASE"/>
</dbReference>
<dbReference type="InterPro" id="IPR001246">
    <property type="entry name" value="LipOase_plant"/>
</dbReference>
<reference evidence="18" key="1">
    <citation type="submission" date="2020-01" db="EMBL/GenBank/DDBJ databases">
        <title>Genome sequence of Kobresia littledalei, the first chromosome-level genome in the family Cyperaceae.</title>
        <authorList>
            <person name="Qu G."/>
        </authorList>
    </citation>
    <scope>NUCLEOTIDE SEQUENCE</scope>
    <source>
        <strain evidence="18">C.B.Clarke</strain>
        <tissue evidence="18">Leaf</tissue>
    </source>
</reference>
<dbReference type="PROSITE" id="PS51393">
    <property type="entry name" value="LIPOXYGENASE_3"/>
    <property type="match status" value="1"/>
</dbReference>
<dbReference type="EMBL" id="SWLB01000201">
    <property type="protein sequence ID" value="KAF3319823.1"/>
    <property type="molecule type" value="Genomic_DNA"/>
</dbReference>
<comment type="similarity">
    <text evidence="2 13">Belongs to the lipoxygenase family.</text>
</comment>
<dbReference type="PROSITE" id="PS00081">
    <property type="entry name" value="LIPOXYGENASE_2"/>
    <property type="match status" value="1"/>
</dbReference>
<dbReference type="GO" id="GO:0006633">
    <property type="term" value="P:fatty acid biosynthetic process"/>
    <property type="evidence" value="ECO:0007669"/>
    <property type="project" value="UniProtKB-KW"/>
</dbReference>
<evidence type="ECO:0000256" key="3">
    <source>
        <dbReference type="ARBA" id="ARBA00022516"/>
    </source>
</evidence>
<dbReference type="Gene3D" id="1.20.245.10">
    <property type="entry name" value="Lipoxygenase-1, Domain 5"/>
    <property type="match status" value="1"/>
</dbReference>